<protein>
    <submittedName>
        <fullName evidence="2">Uncharacterized protein</fullName>
    </submittedName>
</protein>
<evidence type="ECO:0000313" key="3">
    <source>
        <dbReference type="Proteomes" id="UP001361239"/>
    </source>
</evidence>
<gene>
    <name evidence="2" type="ORF">WG901_05880</name>
</gene>
<dbReference type="EMBL" id="JBBHJZ010000001">
    <property type="protein sequence ID" value="MEJ5976153.1"/>
    <property type="molecule type" value="Genomic_DNA"/>
</dbReference>
<accession>A0ABU8RSV5</accession>
<feature type="region of interest" description="Disordered" evidence="1">
    <location>
        <begin position="1"/>
        <end position="32"/>
    </location>
</feature>
<reference evidence="2 3" key="1">
    <citation type="submission" date="2024-03" db="EMBL/GenBank/DDBJ databases">
        <authorList>
            <person name="Jo J.-H."/>
        </authorList>
    </citation>
    <scope>NUCLEOTIDE SEQUENCE [LARGE SCALE GENOMIC DNA]</scope>
    <source>
        <strain evidence="2 3">PS1R-30</strain>
    </source>
</reference>
<keyword evidence="3" id="KW-1185">Reference proteome</keyword>
<name>A0ABU8RSV5_9SPHN</name>
<dbReference type="Proteomes" id="UP001361239">
    <property type="component" value="Unassembled WGS sequence"/>
</dbReference>
<evidence type="ECO:0000256" key="1">
    <source>
        <dbReference type="SAM" id="MobiDB-lite"/>
    </source>
</evidence>
<dbReference type="RefSeq" id="WP_339586072.1">
    <property type="nucleotide sequence ID" value="NZ_JBBHJZ010000001.1"/>
</dbReference>
<comment type="caution">
    <text evidence="2">The sequence shown here is derived from an EMBL/GenBank/DDBJ whole genome shotgun (WGS) entry which is preliminary data.</text>
</comment>
<evidence type="ECO:0000313" key="2">
    <source>
        <dbReference type="EMBL" id="MEJ5976153.1"/>
    </source>
</evidence>
<organism evidence="2 3">
    <name type="scientific">Novosphingobium anseongense</name>
    <dbReference type="NCBI Taxonomy" id="3133436"/>
    <lineage>
        <taxon>Bacteria</taxon>
        <taxon>Pseudomonadati</taxon>
        <taxon>Pseudomonadota</taxon>
        <taxon>Alphaproteobacteria</taxon>
        <taxon>Sphingomonadales</taxon>
        <taxon>Sphingomonadaceae</taxon>
        <taxon>Novosphingobium</taxon>
    </lineage>
</organism>
<proteinExistence type="predicted"/>
<sequence>MFVTRSSNGPLVAERRTPVAPKPPEPAKPLSQQPEVRFVAPERTAPPRVVVEAGALSAVQHSANKVYGMVSKFT</sequence>